<organism evidence="2 3">
    <name type="scientific">Aspergillus indologenus CBS 114.80</name>
    <dbReference type="NCBI Taxonomy" id="1450541"/>
    <lineage>
        <taxon>Eukaryota</taxon>
        <taxon>Fungi</taxon>
        <taxon>Dikarya</taxon>
        <taxon>Ascomycota</taxon>
        <taxon>Pezizomycotina</taxon>
        <taxon>Eurotiomycetes</taxon>
        <taxon>Eurotiomycetidae</taxon>
        <taxon>Eurotiales</taxon>
        <taxon>Aspergillaceae</taxon>
        <taxon>Aspergillus</taxon>
        <taxon>Aspergillus subgen. Circumdati</taxon>
    </lineage>
</organism>
<dbReference type="AlphaFoldDB" id="A0A2V5IC49"/>
<keyword evidence="3" id="KW-1185">Reference proteome</keyword>
<evidence type="ECO:0000313" key="2">
    <source>
        <dbReference type="EMBL" id="PYI26070.1"/>
    </source>
</evidence>
<dbReference type="EMBL" id="KZ825612">
    <property type="protein sequence ID" value="PYI26070.1"/>
    <property type="molecule type" value="Genomic_DNA"/>
</dbReference>
<sequence>MRLGQTNRKKGTVRRYRGARTGILVWCSVSLSVISPCQLLVGVAGWVRVWTLDWEAALWLCFLRRMFGA</sequence>
<dbReference type="Proteomes" id="UP000248817">
    <property type="component" value="Unassembled WGS sequence"/>
</dbReference>
<protein>
    <submittedName>
        <fullName evidence="2">Uncharacterized protein</fullName>
    </submittedName>
</protein>
<keyword evidence="1" id="KW-0812">Transmembrane</keyword>
<name>A0A2V5IC49_9EURO</name>
<accession>A0A2V5IC49</accession>
<reference evidence="2 3" key="1">
    <citation type="submission" date="2018-02" db="EMBL/GenBank/DDBJ databases">
        <title>The genomes of Aspergillus section Nigri reveals drivers in fungal speciation.</title>
        <authorList>
            <consortium name="DOE Joint Genome Institute"/>
            <person name="Vesth T.C."/>
            <person name="Nybo J."/>
            <person name="Theobald S."/>
            <person name="Brandl J."/>
            <person name="Frisvad J.C."/>
            <person name="Nielsen K.F."/>
            <person name="Lyhne E.K."/>
            <person name="Kogle M.E."/>
            <person name="Kuo A."/>
            <person name="Riley R."/>
            <person name="Clum A."/>
            <person name="Nolan M."/>
            <person name="Lipzen A."/>
            <person name="Salamov A."/>
            <person name="Henrissat B."/>
            <person name="Wiebenga A."/>
            <person name="De vries R.P."/>
            <person name="Grigoriev I.V."/>
            <person name="Mortensen U.H."/>
            <person name="Andersen M.R."/>
            <person name="Baker S.E."/>
        </authorList>
    </citation>
    <scope>NUCLEOTIDE SEQUENCE [LARGE SCALE GENOMIC DNA]</scope>
    <source>
        <strain evidence="2 3">CBS 114.80</strain>
    </source>
</reference>
<proteinExistence type="predicted"/>
<evidence type="ECO:0000256" key="1">
    <source>
        <dbReference type="SAM" id="Phobius"/>
    </source>
</evidence>
<gene>
    <name evidence="2" type="ORF">BP00DRAFT_76848</name>
</gene>
<keyword evidence="1" id="KW-1133">Transmembrane helix</keyword>
<keyword evidence="1" id="KW-0472">Membrane</keyword>
<evidence type="ECO:0000313" key="3">
    <source>
        <dbReference type="Proteomes" id="UP000248817"/>
    </source>
</evidence>
<feature type="transmembrane region" description="Helical" evidence="1">
    <location>
        <begin position="21"/>
        <end position="47"/>
    </location>
</feature>